<feature type="region of interest" description="Disordered" evidence="1">
    <location>
        <begin position="185"/>
        <end position="208"/>
    </location>
</feature>
<dbReference type="Proteomes" id="UP001152300">
    <property type="component" value="Unassembled WGS sequence"/>
</dbReference>
<proteinExistence type="predicted"/>
<evidence type="ECO:0000313" key="2">
    <source>
        <dbReference type="EMBL" id="KAJ8060071.1"/>
    </source>
</evidence>
<protein>
    <submittedName>
        <fullName evidence="2">Uncharacterized protein</fullName>
    </submittedName>
</protein>
<dbReference type="EMBL" id="JAPEIS010000014">
    <property type="protein sequence ID" value="KAJ8060071.1"/>
    <property type="molecule type" value="Genomic_DNA"/>
</dbReference>
<evidence type="ECO:0000256" key="1">
    <source>
        <dbReference type="SAM" id="MobiDB-lite"/>
    </source>
</evidence>
<reference evidence="2" key="1">
    <citation type="submission" date="2022-11" db="EMBL/GenBank/DDBJ databases">
        <title>Genome Resource of Sclerotinia nivalis Strain SnTB1, a Plant Pathogen Isolated from American Ginseng.</title>
        <authorList>
            <person name="Fan S."/>
        </authorList>
    </citation>
    <scope>NUCLEOTIDE SEQUENCE</scope>
    <source>
        <strain evidence="2">SnTB1</strain>
    </source>
</reference>
<accession>A0A9X0AC77</accession>
<keyword evidence="3" id="KW-1185">Reference proteome</keyword>
<dbReference type="AlphaFoldDB" id="A0A9X0AC77"/>
<dbReference type="OrthoDB" id="3513340at2759"/>
<comment type="caution">
    <text evidence="2">The sequence shown here is derived from an EMBL/GenBank/DDBJ whole genome shotgun (WGS) entry which is preliminary data.</text>
</comment>
<sequence length="208" mass="24103">MARTAAGEGLFRSAMRLETSEVQEVIARLIDYRGLDVEEIQERVEVIGEERRKKLEEKRTTMNRIMAAMRIIPRYKLRELVTDILQINDQNQKWLVNAWENKFDELDTEYEGDPNEGDPHALVVFMDEKSPITLRVLISDMAGSSESIRKYFKEKLLIEEEDGTLEVRHFEPLEPEHSPVLRSFEPKASPNLEAGVRDSSGDWDIINN</sequence>
<gene>
    <name evidence="2" type="ORF">OCU04_011681</name>
</gene>
<name>A0A9X0AC77_9HELO</name>
<evidence type="ECO:0000313" key="3">
    <source>
        <dbReference type="Proteomes" id="UP001152300"/>
    </source>
</evidence>
<organism evidence="2 3">
    <name type="scientific">Sclerotinia nivalis</name>
    <dbReference type="NCBI Taxonomy" id="352851"/>
    <lineage>
        <taxon>Eukaryota</taxon>
        <taxon>Fungi</taxon>
        <taxon>Dikarya</taxon>
        <taxon>Ascomycota</taxon>
        <taxon>Pezizomycotina</taxon>
        <taxon>Leotiomycetes</taxon>
        <taxon>Helotiales</taxon>
        <taxon>Sclerotiniaceae</taxon>
        <taxon>Sclerotinia</taxon>
    </lineage>
</organism>